<comment type="caution">
    <text evidence="1">The sequence shown here is derived from an EMBL/GenBank/DDBJ whole genome shotgun (WGS) entry which is preliminary data.</text>
</comment>
<accession>A0AAV8WC94</accession>
<dbReference type="EMBL" id="JANEYG010000003">
    <property type="protein sequence ID" value="KAJ8923937.1"/>
    <property type="molecule type" value="Genomic_DNA"/>
</dbReference>
<proteinExistence type="predicted"/>
<dbReference type="Proteomes" id="UP001159042">
    <property type="component" value="Unassembled WGS sequence"/>
</dbReference>
<evidence type="ECO:0000313" key="2">
    <source>
        <dbReference type="Proteomes" id="UP001159042"/>
    </source>
</evidence>
<reference evidence="1 2" key="1">
    <citation type="journal article" date="2023" name="Insect Mol. Biol.">
        <title>Genome sequencing provides insights into the evolution of gene families encoding plant cell wall-degrading enzymes in longhorned beetles.</title>
        <authorList>
            <person name="Shin N.R."/>
            <person name="Okamura Y."/>
            <person name="Kirsch R."/>
            <person name="Pauchet Y."/>
        </authorList>
    </citation>
    <scope>NUCLEOTIDE SEQUENCE [LARGE SCALE GENOMIC DNA]</scope>
    <source>
        <strain evidence="1">EAD_L_NR</strain>
    </source>
</reference>
<gene>
    <name evidence="1" type="ORF">NQ315_006713</name>
</gene>
<organism evidence="1 2">
    <name type="scientific">Exocentrus adspersus</name>
    <dbReference type="NCBI Taxonomy" id="1586481"/>
    <lineage>
        <taxon>Eukaryota</taxon>
        <taxon>Metazoa</taxon>
        <taxon>Ecdysozoa</taxon>
        <taxon>Arthropoda</taxon>
        <taxon>Hexapoda</taxon>
        <taxon>Insecta</taxon>
        <taxon>Pterygota</taxon>
        <taxon>Neoptera</taxon>
        <taxon>Endopterygota</taxon>
        <taxon>Coleoptera</taxon>
        <taxon>Polyphaga</taxon>
        <taxon>Cucujiformia</taxon>
        <taxon>Chrysomeloidea</taxon>
        <taxon>Cerambycidae</taxon>
        <taxon>Lamiinae</taxon>
        <taxon>Acanthocinini</taxon>
        <taxon>Exocentrus</taxon>
    </lineage>
</organism>
<sequence>MSLKFALNGSGSLFVTTLEQPYVKYYWQLLVVISRIKYANYVTLLTLREQERKCKEIYVVKSPSSKPPRCTYAKAMDHENPLLRAAVDYVH</sequence>
<keyword evidence="2" id="KW-1185">Reference proteome</keyword>
<evidence type="ECO:0000313" key="1">
    <source>
        <dbReference type="EMBL" id="KAJ8923937.1"/>
    </source>
</evidence>
<protein>
    <submittedName>
        <fullName evidence="1">Uncharacterized protein</fullName>
    </submittedName>
</protein>
<name>A0AAV8WC94_9CUCU</name>
<dbReference type="AlphaFoldDB" id="A0AAV8WC94"/>